<sequence>MMQAAKASPTTPTSAASSAFVDADDSLLLPDDGMAQELAQLEQLRRNVKQNLMLRPLSTQNLRAAAAASKNATPAPSKVEASSVSRTMPGSYPFSPNANSGFEHDVHGQQPPMSASSTASEYYSARPLSNASVSSYYFNDPEHQFQSLTSPGTAAFLPPGSFPKTPHPISQPPQPPAIRLAPTSARTPIGNPSTGASSTDSILVYSPVDLLESLQPLNYPTSAHLPRPLLLDIRPAGSYLASRIIYSLNLAIPSLILKRHRRALQKAGAGGGAGFASLDSLKAYVSTDAGRRNWVELMGDDMRPAKGAHGGTSVWNGEIIVYDEDMDESDPLAPTRSPLSAPDSALSSSSTNSQMSSTLSTPSSSAWMLLSLLRPLTSGPLYYLKGGITALRRLDGSEEVVVSGEWEIQDDDSEGDADVDGEGSDAAASSDAGAATSFTSAQSDFEISPPANITPSNATTPNTKILRLGAINSSSNSTPTKPASASTSPKPRPPQGLFSIRTDVAAKHRPLPEIEPPTTSPKLEDHPPGRSINTQQRPPPSPRAMTLALDLSSPAHFSQQRAPALGPGSLNLNTALKSPPPQGPPVSMASLVDDMPRRAFDPQRRTHNRNRSGSSSAGSGSVSSVRTPPSAVFLKGLSPERGGTSANTNGEGRRPPPPLLLIPQKSQQEGASQDATTDQQQQSQQPALKPRLAKLDMTSAERLKTLAQIEGRTGANERAGPVGPPKLQLKTTPARAMTLATDGPPPSRASDGNGPTGANGGGARPKLKLGNLNTASLNAMQPSNVLIVNTPSSPENSTSYVGVNAGGGSGGGSGYAAAMYPPPSPGGLGGNLPPRPRTPKSPLTPLLPPSPMTARPGGANGPEPTSPAPVFTISTILPSFLYLGPELIKEEHATELEGLGVKRILNIAIECDDDAGLRLRDRFKYVRIPMRDTVEEVNVSKAMKEVCEILDDARLHSAPTYVHCKAGKSRSVTAVMAYLIHANHWTLSKAYAFVLDRRKGISPNIGFVSELMNFEEEELGGKSVGVVGAGGAGETGGHSRRVNHRHHGHNSKNDGSSTARRRPAHLRESMPPIIQSYSAVATVGEHDSFSGSIHGAYPNSSNGSMAGGEMANGQLMSAGPMGGKGQVSMRDVGEEMEVRDADGRYRHARRAPVDELTLQPIRRVSKAGLETSWSVD</sequence>
<dbReference type="InterPro" id="IPR000340">
    <property type="entry name" value="Dual-sp_phosphatase_cat-dom"/>
</dbReference>
<dbReference type="GO" id="GO:0004725">
    <property type="term" value="F:protein tyrosine phosphatase activity"/>
    <property type="evidence" value="ECO:0007669"/>
    <property type="project" value="UniProtKB-EC"/>
</dbReference>
<feature type="compositionally biased region" description="Low complexity" evidence="5">
    <location>
        <begin position="424"/>
        <end position="438"/>
    </location>
</feature>
<dbReference type="PROSITE" id="PS50054">
    <property type="entry name" value="TYR_PHOSPHATASE_DUAL"/>
    <property type="match status" value="1"/>
</dbReference>
<dbReference type="Proteomes" id="UP000054097">
    <property type="component" value="Unassembled WGS sequence"/>
</dbReference>
<feature type="domain" description="Tyrosine specific protein phosphatases" evidence="7">
    <location>
        <begin position="940"/>
        <end position="1001"/>
    </location>
</feature>
<keyword evidence="3" id="KW-0378">Hydrolase</keyword>
<feature type="compositionally biased region" description="Basic residues" evidence="5">
    <location>
        <begin position="1038"/>
        <end position="1050"/>
    </location>
</feature>
<dbReference type="PROSITE" id="PS50056">
    <property type="entry name" value="TYR_PHOSPHATASE_2"/>
    <property type="match status" value="1"/>
</dbReference>
<feature type="compositionally biased region" description="Acidic residues" evidence="5">
    <location>
        <begin position="407"/>
        <end position="423"/>
    </location>
</feature>
<evidence type="ECO:0000313" key="9">
    <source>
        <dbReference type="Proteomes" id="UP000054097"/>
    </source>
</evidence>
<feature type="region of interest" description="Disordered" evidence="5">
    <location>
        <begin position="328"/>
        <end position="360"/>
    </location>
</feature>
<accession>A0A0C2WJY3</accession>
<feature type="compositionally biased region" description="Low complexity" evidence="5">
    <location>
        <begin position="612"/>
        <end position="625"/>
    </location>
</feature>
<dbReference type="Gene3D" id="3.40.250.10">
    <property type="entry name" value="Rhodanese-like domain"/>
    <property type="match status" value="1"/>
</dbReference>
<feature type="compositionally biased region" description="Polar residues" evidence="5">
    <location>
        <begin position="80"/>
        <end position="100"/>
    </location>
</feature>
<gene>
    <name evidence="8" type="ORF">M408DRAFT_182245</name>
</gene>
<dbReference type="PANTHER" id="PTHR10159:SF530">
    <property type="entry name" value="DUAL SPECIFICITY PROTEIN PHOSPHATASE DDB_G0271350-RELATED"/>
    <property type="match status" value="1"/>
</dbReference>
<dbReference type="AlphaFoldDB" id="A0A0C2WJY3"/>
<dbReference type="SMART" id="SM00195">
    <property type="entry name" value="DSPc"/>
    <property type="match status" value="1"/>
</dbReference>
<dbReference type="CDD" id="cd14498">
    <property type="entry name" value="DSP"/>
    <property type="match status" value="1"/>
</dbReference>
<reference evidence="9" key="2">
    <citation type="submission" date="2015-01" db="EMBL/GenBank/DDBJ databases">
        <title>Evolutionary Origins and Diversification of the Mycorrhizal Mutualists.</title>
        <authorList>
            <consortium name="DOE Joint Genome Institute"/>
            <consortium name="Mycorrhizal Genomics Consortium"/>
            <person name="Kohler A."/>
            <person name="Kuo A."/>
            <person name="Nagy L.G."/>
            <person name="Floudas D."/>
            <person name="Copeland A."/>
            <person name="Barry K.W."/>
            <person name="Cichocki N."/>
            <person name="Veneault-Fourrey C."/>
            <person name="LaButti K."/>
            <person name="Lindquist E.A."/>
            <person name="Lipzen A."/>
            <person name="Lundell T."/>
            <person name="Morin E."/>
            <person name="Murat C."/>
            <person name="Riley R."/>
            <person name="Ohm R."/>
            <person name="Sun H."/>
            <person name="Tunlid A."/>
            <person name="Henrissat B."/>
            <person name="Grigoriev I.V."/>
            <person name="Hibbett D.S."/>
            <person name="Martin F."/>
        </authorList>
    </citation>
    <scope>NUCLEOTIDE SEQUENCE [LARGE SCALE GENOMIC DNA]</scope>
    <source>
        <strain evidence="9">MAFF 305830</strain>
    </source>
</reference>
<feature type="compositionally biased region" description="Low complexity" evidence="5">
    <location>
        <begin position="66"/>
        <end position="78"/>
    </location>
</feature>
<keyword evidence="9" id="KW-1185">Reference proteome</keyword>
<evidence type="ECO:0000313" key="8">
    <source>
        <dbReference type="EMBL" id="KIM26613.1"/>
    </source>
</evidence>
<feature type="compositionally biased region" description="Low complexity" evidence="5">
    <location>
        <begin position="337"/>
        <end position="360"/>
    </location>
</feature>
<evidence type="ECO:0000256" key="1">
    <source>
        <dbReference type="ARBA" id="ARBA00008601"/>
    </source>
</evidence>
<dbReference type="SUPFAM" id="SSF52799">
    <property type="entry name" value="(Phosphotyrosine protein) phosphatases II"/>
    <property type="match status" value="1"/>
</dbReference>
<evidence type="ECO:0000256" key="5">
    <source>
        <dbReference type="SAM" id="MobiDB-lite"/>
    </source>
</evidence>
<evidence type="ECO:0000259" key="7">
    <source>
        <dbReference type="PROSITE" id="PS50056"/>
    </source>
</evidence>
<feature type="compositionally biased region" description="Low complexity" evidence="5">
    <location>
        <begin position="472"/>
        <end position="489"/>
    </location>
</feature>
<feature type="region of interest" description="Disordered" evidence="5">
    <location>
        <begin position="66"/>
        <end position="119"/>
    </location>
</feature>
<feature type="domain" description="Tyrosine-protein phosphatase" evidence="6">
    <location>
        <begin position="872"/>
        <end position="1020"/>
    </location>
</feature>
<feature type="region of interest" description="Disordered" evidence="5">
    <location>
        <begin position="405"/>
        <end position="438"/>
    </location>
</feature>
<evidence type="ECO:0000256" key="2">
    <source>
        <dbReference type="ARBA" id="ARBA00013064"/>
    </source>
</evidence>
<feature type="region of interest" description="Disordered" evidence="5">
    <location>
        <begin position="708"/>
        <end position="767"/>
    </location>
</feature>
<dbReference type="Pfam" id="PF00782">
    <property type="entry name" value="DSPc"/>
    <property type="match status" value="1"/>
</dbReference>
<name>A0A0C2WJY3_SERVB</name>
<evidence type="ECO:0000259" key="6">
    <source>
        <dbReference type="PROSITE" id="PS50054"/>
    </source>
</evidence>
<reference evidence="8 9" key="1">
    <citation type="submission" date="2014-04" db="EMBL/GenBank/DDBJ databases">
        <authorList>
            <consortium name="DOE Joint Genome Institute"/>
            <person name="Kuo A."/>
            <person name="Zuccaro A."/>
            <person name="Kohler A."/>
            <person name="Nagy L.G."/>
            <person name="Floudas D."/>
            <person name="Copeland A."/>
            <person name="Barry K.W."/>
            <person name="Cichocki N."/>
            <person name="Veneault-Fourrey C."/>
            <person name="LaButti K."/>
            <person name="Lindquist E.A."/>
            <person name="Lipzen A."/>
            <person name="Lundell T."/>
            <person name="Morin E."/>
            <person name="Murat C."/>
            <person name="Sun H."/>
            <person name="Tunlid A."/>
            <person name="Henrissat B."/>
            <person name="Grigoriev I.V."/>
            <person name="Hibbett D.S."/>
            <person name="Martin F."/>
            <person name="Nordberg H.P."/>
            <person name="Cantor M.N."/>
            <person name="Hua S.X."/>
        </authorList>
    </citation>
    <scope>NUCLEOTIDE SEQUENCE [LARGE SCALE GENOMIC DNA]</scope>
    <source>
        <strain evidence="8 9">MAFF 305830</strain>
    </source>
</reference>
<dbReference type="GO" id="GO:0043409">
    <property type="term" value="P:negative regulation of MAPK cascade"/>
    <property type="evidence" value="ECO:0007669"/>
    <property type="project" value="TreeGrafter"/>
</dbReference>
<keyword evidence="4" id="KW-0904">Protein phosphatase</keyword>
<dbReference type="GO" id="GO:0005737">
    <property type="term" value="C:cytoplasm"/>
    <property type="evidence" value="ECO:0007669"/>
    <property type="project" value="TreeGrafter"/>
</dbReference>
<dbReference type="STRING" id="933852.A0A0C2WJY3"/>
<dbReference type="InterPro" id="IPR036873">
    <property type="entry name" value="Rhodanese-like_dom_sf"/>
</dbReference>
<dbReference type="PANTHER" id="PTHR10159">
    <property type="entry name" value="DUAL SPECIFICITY PROTEIN PHOSPHATASE"/>
    <property type="match status" value="1"/>
</dbReference>
<dbReference type="InterPro" id="IPR000387">
    <property type="entry name" value="Tyr_Pase_dom"/>
</dbReference>
<evidence type="ECO:0000256" key="3">
    <source>
        <dbReference type="ARBA" id="ARBA00022801"/>
    </source>
</evidence>
<feature type="region of interest" description="Disordered" evidence="5">
    <location>
        <begin position="823"/>
        <end position="866"/>
    </location>
</feature>
<proteinExistence type="inferred from homology"/>
<feature type="region of interest" description="Disordered" evidence="5">
    <location>
        <begin position="471"/>
        <end position="693"/>
    </location>
</feature>
<feature type="compositionally biased region" description="Gly residues" evidence="5">
    <location>
        <begin position="754"/>
        <end position="763"/>
    </location>
</feature>
<dbReference type="OrthoDB" id="273181at2759"/>
<feature type="region of interest" description="Disordered" evidence="5">
    <location>
        <begin position="1029"/>
        <end position="1063"/>
    </location>
</feature>
<dbReference type="InterPro" id="IPR029021">
    <property type="entry name" value="Prot-tyrosine_phosphatase-like"/>
</dbReference>
<dbReference type="HOGENOM" id="CLU_007776_0_0_1"/>
<feature type="compositionally biased region" description="Basic and acidic residues" evidence="5">
    <location>
        <begin position="594"/>
        <end position="604"/>
    </location>
</feature>
<dbReference type="Gene3D" id="3.90.190.10">
    <property type="entry name" value="Protein tyrosine phosphatase superfamily"/>
    <property type="match status" value="1"/>
</dbReference>
<evidence type="ECO:0000256" key="4">
    <source>
        <dbReference type="ARBA" id="ARBA00022912"/>
    </source>
</evidence>
<organism evidence="8 9">
    <name type="scientific">Serendipita vermifera MAFF 305830</name>
    <dbReference type="NCBI Taxonomy" id="933852"/>
    <lineage>
        <taxon>Eukaryota</taxon>
        <taxon>Fungi</taxon>
        <taxon>Dikarya</taxon>
        <taxon>Basidiomycota</taxon>
        <taxon>Agaricomycotina</taxon>
        <taxon>Agaricomycetes</taxon>
        <taxon>Sebacinales</taxon>
        <taxon>Serendipitaceae</taxon>
        <taxon>Serendipita</taxon>
    </lineage>
</organism>
<dbReference type="EC" id="3.1.3.48" evidence="2"/>
<dbReference type="EMBL" id="KN824305">
    <property type="protein sequence ID" value="KIM26613.1"/>
    <property type="molecule type" value="Genomic_DNA"/>
</dbReference>
<dbReference type="InterPro" id="IPR020422">
    <property type="entry name" value="TYR_PHOSPHATASE_DUAL_dom"/>
</dbReference>
<protein>
    <recommendedName>
        <fullName evidence="2">protein-tyrosine-phosphatase</fullName>
        <ecNumber evidence="2">3.1.3.48</ecNumber>
    </recommendedName>
</protein>
<feature type="compositionally biased region" description="Low complexity" evidence="5">
    <location>
        <begin position="671"/>
        <end position="685"/>
    </location>
</feature>
<dbReference type="FunFam" id="3.90.190.10:FF:000120">
    <property type="entry name" value="MAP kinase phosphatase, putative"/>
    <property type="match status" value="1"/>
</dbReference>
<comment type="similarity">
    <text evidence="1">Belongs to the protein-tyrosine phosphatase family. Non-receptor class dual specificity subfamily.</text>
</comment>